<accession>A0A6N8HFT7</accession>
<keyword evidence="1" id="KW-0472">Membrane</keyword>
<dbReference type="SMART" id="SM00028">
    <property type="entry name" value="TPR"/>
    <property type="match status" value="4"/>
</dbReference>
<keyword evidence="1" id="KW-0812">Transmembrane</keyword>
<dbReference type="OrthoDB" id="5295174at2"/>
<feature type="transmembrane region" description="Helical" evidence="1">
    <location>
        <begin position="379"/>
        <end position="400"/>
    </location>
</feature>
<dbReference type="SMART" id="SM00342">
    <property type="entry name" value="HTH_ARAC"/>
    <property type="match status" value="1"/>
</dbReference>
<dbReference type="RefSeq" id="WP_157483863.1">
    <property type="nucleotide sequence ID" value="NZ_WOWP01000053.1"/>
</dbReference>
<dbReference type="GO" id="GO:0003700">
    <property type="term" value="F:DNA-binding transcription factor activity"/>
    <property type="evidence" value="ECO:0007669"/>
    <property type="project" value="InterPro"/>
</dbReference>
<dbReference type="PROSITE" id="PS01124">
    <property type="entry name" value="HTH_ARAC_FAMILY_2"/>
    <property type="match status" value="1"/>
</dbReference>
<organism evidence="3 4">
    <name type="scientific">Flavobacterium rakeshii</name>
    <dbReference type="NCBI Taxonomy" id="1038845"/>
    <lineage>
        <taxon>Bacteria</taxon>
        <taxon>Pseudomonadati</taxon>
        <taxon>Bacteroidota</taxon>
        <taxon>Flavobacteriia</taxon>
        <taxon>Flavobacteriales</taxon>
        <taxon>Flavobacteriaceae</taxon>
        <taxon>Flavobacterium</taxon>
    </lineage>
</organism>
<dbReference type="EMBL" id="WOWP01000053">
    <property type="protein sequence ID" value="MUV04595.1"/>
    <property type="molecule type" value="Genomic_DNA"/>
</dbReference>
<evidence type="ECO:0000313" key="3">
    <source>
        <dbReference type="EMBL" id="MUV04595.1"/>
    </source>
</evidence>
<dbReference type="InterPro" id="IPR011990">
    <property type="entry name" value="TPR-like_helical_dom_sf"/>
</dbReference>
<dbReference type="Proteomes" id="UP000433945">
    <property type="component" value="Unassembled WGS sequence"/>
</dbReference>
<keyword evidence="1" id="KW-1133">Transmembrane helix</keyword>
<dbReference type="Gene3D" id="1.25.40.10">
    <property type="entry name" value="Tetratricopeptide repeat domain"/>
    <property type="match status" value="1"/>
</dbReference>
<protein>
    <submittedName>
        <fullName evidence="3">Helix-turn-helix domain-containing protein</fullName>
    </submittedName>
</protein>
<evidence type="ECO:0000259" key="2">
    <source>
        <dbReference type="PROSITE" id="PS01124"/>
    </source>
</evidence>
<comment type="caution">
    <text evidence="3">The sequence shown here is derived from an EMBL/GenBank/DDBJ whole genome shotgun (WGS) entry which is preliminary data.</text>
</comment>
<evidence type="ECO:0000313" key="4">
    <source>
        <dbReference type="Proteomes" id="UP000433945"/>
    </source>
</evidence>
<dbReference type="Pfam" id="PF12833">
    <property type="entry name" value="HTH_18"/>
    <property type="match status" value="1"/>
</dbReference>
<dbReference type="AlphaFoldDB" id="A0A6N8HFT7"/>
<dbReference type="Gene3D" id="1.10.10.60">
    <property type="entry name" value="Homeodomain-like"/>
    <property type="match status" value="2"/>
</dbReference>
<keyword evidence="4" id="KW-1185">Reference proteome</keyword>
<proteinExistence type="predicted"/>
<sequence length="558" mass="65651">MRLQHVLACLTMLSVTIPLGAQQHTDTELALDYSQLKEIIKRKSGTGEVWQYLTLWISKAKKEKEYLQEFNAYKSCIYEVVQEQKAVYADSMLYAAEKTQRNEIIGSAYLTRGIVYYSSKQHNKALENYIMANRYIATTDNQYLRYKTKYNMGLIKYYLGYYNEALSLFAQSTDYYRNQHQKAYINSLHNLALCHSQLLNVKESARYTNLALELATKNGYHAILPHLTLLKAVNDFEYGAYERSLKTLDSVTPKLTRSEDFAALAVAYYYTGLNYWNTNRRARALPWFEKVDRIALEHHYIRPDLRRGFELLITYYQQEGNQVKELHYIKRLLAIDRILESDFKYLSSVIHRQYDTYSLTASRDRIQGELTREKKMRGIAYITLSGITIVFIAVVSYQVMIKRRYKRRFKLLMENNTKEKDTPLKPVVNKSLDINPEVVESVLSQLESFENEHLFIRQDIRADDLAREFGTNYKYLTKIIHHYRQKNFTVYLNELRVDYIVQQLQDNPRLRRYNNRALAGEAGFSTTQHFVRAFGARTGMPPTFFIRELEKQTAKKKS</sequence>
<dbReference type="GO" id="GO:0043565">
    <property type="term" value="F:sequence-specific DNA binding"/>
    <property type="evidence" value="ECO:0007669"/>
    <property type="project" value="InterPro"/>
</dbReference>
<dbReference type="InterPro" id="IPR019734">
    <property type="entry name" value="TPR_rpt"/>
</dbReference>
<dbReference type="InterPro" id="IPR018060">
    <property type="entry name" value="HTH_AraC"/>
</dbReference>
<name>A0A6N8HFT7_9FLAO</name>
<feature type="domain" description="HTH araC/xylS-type" evidence="2">
    <location>
        <begin position="444"/>
        <end position="548"/>
    </location>
</feature>
<gene>
    <name evidence="3" type="ORF">GN157_12835</name>
</gene>
<evidence type="ECO:0000256" key="1">
    <source>
        <dbReference type="SAM" id="Phobius"/>
    </source>
</evidence>
<reference evidence="3 4" key="1">
    <citation type="submission" date="2019-12" db="EMBL/GenBank/DDBJ databases">
        <authorList>
            <person name="Sun J.-Q."/>
        </authorList>
    </citation>
    <scope>NUCLEOTIDE SEQUENCE [LARGE SCALE GENOMIC DNA]</scope>
    <source>
        <strain evidence="3 4">JCM 17928</strain>
    </source>
</reference>
<dbReference type="SUPFAM" id="SSF48452">
    <property type="entry name" value="TPR-like"/>
    <property type="match status" value="1"/>
</dbReference>